<proteinExistence type="predicted"/>
<gene>
    <name evidence="4" type="ORF">DFH07DRAFT_763757</name>
</gene>
<dbReference type="GO" id="GO:0003676">
    <property type="term" value="F:nucleic acid binding"/>
    <property type="evidence" value="ECO:0007669"/>
    <property type="project" value="InterPro"/>
</dbReference>
<dbReference type="InterPro" id="IPR001878">
    <property type="entry name" value="Znf_CCHC"/>
</dbReference>
<dbReference type="Proteomes" id="UP001215280">
    <property type="component" value="Unassembled WGS sequence"/>
</dbReference>
<dbReference type="PROSITE" id="PS50158">
    <property type="entry name" value="ZF_CCHC"/>
    <property type="match status" value="1"/>
</dbReference>
<comment type="caution">
    <text evidence="4">The sequence shown here is derived from an EMBL/GenBank/DDBJ whole genome shotgun (WGS) entry which is preliminary data.</text>
</comment>
<accession>A0AAD7KI07</accession>
<feature type="region of interest" description="Disordered" evidence="2">
    <location>
        <begin position="147"/>
        <end position="185"/>
    </location>
</feature>
<keyword evidence="1" id="KW-0863">Zinc-finger</keyword>
<protein>
    <recommendedName>
        <fullName evidence="3">CCHC-type domain-containing protein</fullName>
    </recommendedName>
</protein>
<dbReference type="GO" id="GO:0008270">
    <property type="term" value="F:zinc ion binding"/>
    <property type="evidence" value="ECO:0007669"/>
    <property type="project" value="UniProtKB-KW"/>
</dbReference>
<feature type="region of interest" description="Disordered" evidence="2">
    <location>
        <begin position="56"/>
        <end position="97"/>
    </location>
</feature>
<organism evidence="4 5">
    <name type="scientific">Mycena maculata</name>
    <dbReference type="NCBI Taxonomy" id="230809"/>
    <lineage>
        <taxon>Eukaryota</taxon>
        <taxon>Fungi</taxon>
        <taxon>Dikarya</taxon>
        <taxon>Basidiomycota</taxon>
        <taxon>Agaricomycotina</taxon>
        <taxon>Agaricomycetes</taxon>
        <taxon>Agaricomycetidae</taxon>
        <taxon>Agaricales</taxon>
        <taxon>Marasmiineae</taxon>
        <taxon>Mycenaceae</taxon>
        <taxon>Mycena</taxon>
    </lineage>
</organism>
<evidence type="ECO:0000256" key="1">
    <source>
        <dbReference type="PROSITE-ProRule" id="PRU00047"/>
    </source>
</evidence>
<keyword evidence="5" id="KW-1185">Reference proteome</keyword>
<sequence length="185" mass="19855">MDILLMNLQPLWSGVRTSITSNKDEQKLILNGSTVDPPVKDEDDETLLGAMAAGHARFGSGGRRGGAGGGNGYSGGGSSVHARGGRYGGGSGNHPTDEKGHHWCDPTNENHCHRCGQSGHIAARCIHNMPQHIKDWVMGNPSHERSHAAAESAQHVHTYDDVGTDSEDDEYRPQYSNGIQVPLRI</sequence>
<feature type="compositionally biased region" description="Gly residues" evidence="2">
    <location>
        <begin position="59"/>
        <end position="78"/>
    </location>
</feature>
<dbReference type="EMBL" id="JARJLG010000001">
    <property type="protein sequence ID" value="KAJ7785149.1"/>
    <property type="molecule type" value="Genomic_DNA"/>
</dbReference>
<keyword evidence="1" id="KW-0479">Metal-binding</keyword>
<evidence type="ECO:0000256" key="2">
    <source>
        <dbReference type="SAM" id="MobiDB-lite"/>
    </source>
</evidence>
<name>A0AAD7KI07_9AGAR</name>
<keyword evidence="1" id="KW-0862">Zinc</keyword>
<reference evidence="4" key="1">
    <citation type="submission" date="2023-03" db="EMBL/GenBank/DDBJ databases">
        <title>Massive genome expansion in bonnet fungi (Mycena s.s.) driven by repeated elements and novel gene families across ecological guilds.</title>
        <authorList>
            <consortium name="Lawrence Berkeley National Laboratory"/>
            <person name="Harder C.B."/>
            <person name="Miyauchi S."/>
            <person name="Viragh M."/>
            <person name="Kuo A."/>
            <person name="Thoen E."/>
            <person name="Andreopoulos B."/>
            <person name="Lu D."/>
            <person name="Skrede I."/>
            <person name="Drula E."/>
            <person name="Henrissat B."/>
            <person name="Morin E."/>
            <person name="Kohler A."/>
            <person name="Barry K."/>
            <person name="LaButti K."/>
            <person name="Morin E."/>
            <person name="Salamov A."/>
            <person name="Lipzen A."/>
            <person name="Mereny Z."/>
            <person name="Hegedus B."/>
            <person name="Baldrian P."/>
            <person name="Stursova M."/>
            <person name="Weitz H."/>
            <person name="Taylor A."/>
            <person name="Grigoriev I.V."/>
            <person name="Nagy L.G."/>
            <person name="Martin F."/>
            <person name="Kauserud H."/>
        </authorList>
    </citation>
    <scope>NUCLEOTIDE SEQUENCE</scope>
    <source>
        <strain evidence="4">CBHHK188m</strain>
    </source>
</reference>
<dbReference type="AlphaFoldDB" id="A0AAD7KI07"/>
<evidence type="ECO:0000259" key="3">
    <source>
        <dbReference type="PROSITE" id="PS50158"/>
    </source>
</evidence>
<evidence type="ECO:0000313" key="4">
    <source>
        <dbReference type="EMBL" id="KAJ7785149.1"/>
    </source>
</evidence>
<evidence type="ECO:0000313" key="5">
    <source>
        <dbReference type="Proteomes" id="UP001215280"/>
    </source>
</evidence>
<feature type="domain" description="CCHC-type" evidence="3">
    <location>
        <begin position="112"/>
        <end position="125"/>
    </location>
</feature>